<dbReference type="GO" id="GO:0016560">
    <property type="term" value="P:protein import into peroxisome matrix, docking"/>
    <property type="evidence" value="ECO:0007669"/>
    <property type="project" value="UniProtKB-UniRule"/>
</dbReference>
<name>A0A3N2Q0E4_SODAK</name>
<evidence type="ECO:0000313" key="10">
    <source>
        <dbReference type="EMBL" id="ROT40237.1"/>
    </source>
</evidence>
<evidence type="ECO:0000256" key="1">
    <source>
        <dbReference type="ARBA" id="ARBA00005443"/>
    </source>
</evidence>
<evidence type="ECO:0000256" key="7">
    <source>
        <dbReference type="RuleBase" id="RU367032"/>
    </source>
</evidence>
<keyword evidence="7" id="KW-0472">Membrane</keyword>
<reference evidence="10 11" key="1">
    <citation type="journal article" date="2018" name="Mol. Ecol.">
        <title>The obligate alkalophilic soda-lake fungus Sodiomyces alkalinus has shifted to a protein diet.</title>
        <authorList>
            <person name="Grum-Grzhimaylo A.A."/>
            <person name="Falkoski D.L."/>
            <person name="van den Heuvel J."/>
            <person name="Valero-Jimenez C.A."/>
            <person name="Min B."/>
            <person name="Choi I.G."/>
            <person name="Lipzen A."/>
            <person name="Daum C.G."/>
            <person name="Aanen D.K."/>
            <person name="Tsang A."/>
            <person name="Henrissat B."/>
            <person name="Bilanenko E.N."/>
            <person name="de Vries R.P."/>
            <person name="van Kan J.A.L."/>
            <person name="Grigoriev I.V."/>
            <person name="Debets A.J.M."/>
        </authorList>
    </citation>
    <scope>NUCLEOTIDE SEQUENCE [LARGE SCALE GENOMIC DNA]</scope>
    <source>
        <strain evidence="10 11">F11</strain>
    </source>
</reference>
<feature type="compositionally biased region" description="Low complexity" evidence="8">
    <location>
        <begin position="207"/>
        <end position="221"/>
    </location>
</feature>
<sequence length="376" mass="40899">MGENEEKQTAPAIPAWQRDRDGDLDQEKPGETPSPVPDTTTMDVARRFLQDDQIKNTSREHKADFLRTKGLPEEDIEKLLDEVEASHDDRPPPEPTPKSIPDAPSKQQDDTASTPQSDQPPIITYPEFLAKPPRPPPLVTATGVFNTLYAFAGLSTLLYGTSKSVVAPMVESLTEARTDLHETTSRKLSSLVNLLERTVSEIPPTISAAAGSSSSSSNTKAAARDAEDSDDDADDPTELFHRDVGVQTSPSLPPSPRLGEHLHPSGAASSSSESAIAQQTRKLGTLIDSLRGIKDTYVFQSEDLADVKTVLDTLKDDLNQITYPGGQADFVGSYSLYGSYGGRRAEPEDEIKKARDSIRRIKGVMLSTRSFPISTR</sequence>
<feature type="compositionally biased region" description="Basic and acidic residues" evidence="8">
    <location>
        <begin position="17"/>
        <end position="30"/>
    </location>
</feature>
<dbReference type="Proteomes" id="UP000272025">
    <property type="component" value="Unassembled WGS sequence"/>
</dbReference>
<evidence type="ECO:0000259" key="9">
    <source>
        <dbReference type="Pfam" id="PF04695"/>
    </source>
</evidence>
<dbReference type="InterPro" id="IPR006785">
    <property type="entry name" value="Pex14_N"/>
</dbReference>
<dbReference type="OrthoDB" id="441517at2759"/>
<keyword evidence="7" id="KW-0813">Transport</keyword>
<comment type="similarity">
    <text evidence="1 7">Belongs to the peroxin-14 family.</text>
</comment>
<gene>
    <name evidence="10" type="ORF">SODALDRAFT_348524</name>
</gene>
<feature type="compositionally biased region" description="Acidic residues" evidence="8">
    <location>
        <begin position="227"/>
        <end position="237"/>
    </location>
</feature>
<evidence type="ECO:0000256" key="4">
    <source>
        <dbReference type="ARBA" id="ARBA00029502"/>
    </source>
</evidence>
<dbReference type="GeneID" id="39581853"/>
<dbReference type="PANTHER" id="PTHR23058:SF5">
    <property type="entry name" value="PEROXISOMAL MEMBRANE PROTEIN PEX14"/>
    <property type="match status" value="1"/>
</dbReference>
<keyword evidence="7" id="KW-0653">Protein transport</keyword>
<feature type="region of interest" description="Disordered" evidence="8">
    <location>
        <begin position="205"/>
        <end position="276"/>
    </location>
</feature>
<dbReference type="GO" id="GO:0005778">
    <property type="term" value="C:peroxisomal membrane"/>
    <property type="evidence" value="ECO:0007669"/>
    <property type="project" value="UniProtKB-SubCell"/>
</dbReference>
<protein>
    <recommendedName>
        <fullName evidence="4 7">Peroxisomal membrane protein PEX14</fullName>
    </recommendedName>
    <alternativeName>
        <fullName evidence="5 7">Peroxin-14</fullName>
    </alternativeName>
</protein>
<keyword evidence="2" id="KW-0811">Translocation</keyword>
<dbReference type="GO" id="GO:0005102">
    <property type="term" value="F:signaling receptor binding"/>
    <property type="evidence" value="ECO:0007669"/>
    <property type="project" value="TreeGrafter"/>
</dbReference>
<dbReference type="EMBL" id="ML119052">
    <property type="protein sequence ID" value="ROT40237.1"/>
    <property type="molecule type" value="Genomic_DNA"/>
</dbReference>
<feature type="compositionally biased region" description="Low complexity" evidence="8">
    <location>
        <begin position="265"/>
        <end position="276"/>
    </location>
</feature>
<dbReference type="GO" id="GO:1990429">
    <property type="term" value="C:peroxisomal importomer complex"/>
    <property type="evidence" value="ECO:0007669"/>
    <property type="project" value="TreeGrafter"/>
</dbReference>
<dbReference type="InterPro" id="IPR036388">
    <property type="entry name" value="WH-like_DNA-bd_sf"/>
</dbReference>
<evidence type="ECO:0000313" key="11">
    <source>
        <dbReference type="Proteomes" id="UP000272025"/>
    </source>
</evidence>
<evidence type="ECO:0000256" key="2">
    <source>
        <dbReference type="ARBA" id="ARBA00023010"/>
    </source>
</evidence>
<dbReference type="InterPro" id="IPR025655">
    <property type="entry name" value="PEX14"/>
</dbReference>
<dbReference type="AlphaFoldDB" id="A0A3N2Q0E4"/>
<feature type="domain" description="Peroxisome membrane anchor protein Pex14p N-terminal" evidence="9">
    <location>
        <begin position="40"/>
        <end position="82"/>
    </location>
</feature>
<proteinExistence type="inferred from homology"/>
<feature type="region of interest" description="Disordered" evidence="8">
    <location>
        <begin position="1"/>
        <end position="134"/>
    </location>
</feature>
<keyword evidence="11" id="KW-1185">Reference proteome</keyword>
<dbReference type="PANTHER" id="PTHR23058">
    <property type="entry name" value="PEROXISOMAL MEMBRANE PROTEIN PEX14"/>
    <property type="match status" value="1"/>
</dbReference>
<evidence type="ECO:0000256" key="6">
    <source>
        <dbReference type="ARBA" id="ARBA00046271"/>
    </source>
</evidence>
<dbReference type="Pfam" id="PF04695">
    <property type="entry name" value="Pex14_N"/>
    <property type="match status" value="1"/>
</dbReference>
<keyword evidence="3 7" id="KW-0576">Peroxisome</keyword>
<evidence type="ECO:0000256" key="8">
    <source>
        <dbReference type="SAM" id="MobiDB-lite"/>
    </source>
</evidence>
<dbReference type="Gene3D" id="1.10.10.10">
    <property type="entry name" value="Winged helix-like DNA-binding domain superfamily/Winged helix DNA-binding domain"/>
    <property type="match status" value="1"/>
</dbReference>
<feature type="compositionally biased region" description="Basic and acidic residues" evidence="8">
    <location>
        <begin position="44"/>
        <end position="92"/>
    </location>
</feature>
<evidence type="ECO:0000256" key="3">
    <source>
        <dbReference type="ARBA" id="ARBA00023140"/>
    </source>
</evidence>
<comment type="subcellular location">
    <subcellularLocation>
        <location evidence="6 7">Peroxisome membrane</location>
    </subcellularLocation>
</comment>
<comment type="function">
    <text evidence="7">Component of the PEX13-PEX14 docking complex, a translocon channel that specifically mediates the import of peroxisomal cargo proteins bound to PEX5 receptor. The PEX13-PEX14 docking complex forms a large import pore which can be opened to a diameter of about 9 nm. Mechanistically, PEX5 receptor along with cargo proteins associates with the PEX14 subunit of the PEX13-PEX14 docking complex in the cytosol, leading to the insertion of the receptor into the organelle membrane with the concomitant translocation of the cargo into the peroxisome matrix.</text>
</comment>
<dbReference type="RefSeq" id="XP_028468043.1">
    <property type="nucleotide sequence ID" value="XM_028613375.1"/>
</dbReference>
<feature type="compositionally biased region" description="Polar residues" evidence="8">
    <location>
        <begin position="110"/>
        <end position="119"/>
    </location>
</feature>
<evidence type="ECO:0000256" key="5">
    <source>
        <dbReference type="ARBA" id="ARBA00029691"/>
    </source>
</evidence>
<accession>A0A3N2Q0E4</accession>
<organism evidence="10 11">
    <name type="scientific">Sodiomyces alkalinus (strain CBS 110278 / VKM F-3762 / F11)</name>
    <name type="common">Alkaliphilic filamentous fungus</name>
    <dbReference type="NCBI Taxonomy" id="1314773"/>
    <lineage>
        <taxon>Eukaryota</taxon>
        <taxon>Fungi</taxon>
        <taxon>Dikarya</taxon>
        <taxon>Ascomycota</taxon>
        <taxon>Pezizomycotina</taxon>
        <taxon>Sordariomycetes</taxon>
        <taxon>Hypocreomycetidae</taxon>
        <taxon>Glomerellales</taxon>
        <taxon>Plectosphaerellaceae</taxon>
        <taxon>Sodiomyces</taxon>
    </lineage>
</organism>